<evidence type="ECO:0000256" key="1">
    <source>
        <dbReference type="SAM" id="Phobius"/>
    </source>
</evidence>
<sequence length="172" mass="19448">MTRRGRRTTAAPKEIRRNFKLDPAVKIMSNCGLMHHLATHPVQHELVGPQSSDLISWILRAPATLYFILGTLANGIDTHMSQNIFVVNRGYPGFLEGLVHMRAQHSQLLSTFYAPRHMKSEAGFQMLSWYHGFLALVQVISIMFNDHHRSSASTSSLHLPGISWQSPCSWSR</sequence>
<name>A0A8K0UQT5_9AGAR</name>
<evidence type="ECO:0000313" key="3">
    <source>
        <dbReference type="Proteomes" id="UP000813824"/>
    </source>
</evidence>
<keyword evidence="1" id="KW-0472">Membrane</keyword>
<keyword evidence="3" id="KW-1185">Reference proteome</keyword>
<gene>
    <name evidence="2" type="ORF">BXZ70DRAFT_90151</name>
</gene>
<feature type="transmembrane region" description="Helical" evidence="1">
    <location>
        <begin position="126"/>
        <end position="144"/>
    </location>
</feature>
<comment type="caution">
    <text evidence="2">The sequence shown here is derived from an EMBL/GenBank/DDBJ whole genome shotgun (WGS) entry which is preliminary data.</text>
</comment>
<dbReference type="AlphaFoldDB" id="A0A8K0UQT5"/>
<dbReference type="Proteomes" id="UP000813824">
    <property type="component" value="Unassembled WGS sequence"/>
</dbReference>
<organism evidence="2 3">
    <name type="scientific">Cristinia sonorae</name>
    <dbReference type="NCBI Taxonomy" id="1940300"/>
    <lineage>
        <taxon>Eukaryota</taxon>
        <taxon>Fungi</taxon>
        <taxon>Dikarya</taxon>
        <taxon>Basidiomycota</taxon>
        <taxon>Agaricomycotina</taxon>
        <taxon>Agaricomycetes</taxon>
        <taxon>Agaricomycetidae</taxon>
        <taxon>Agaricales</taxon>
        <taxon>Pleurotineae</taxon>
        <taxon>Stephanosporaceae</taxon>
        <taxon>Cristinia</taxon>
    </lineage>
</organism>
<evidence type="ECO:0000313" key="2">
    <source>
        <dbReference type="EMBL" id="KAH8101395.1"/>
    </source>
</evidence>
<accession>A0A8K0UQT5</accession>
<keyword evidence="1" id="KW-0812">Transmembrane</keyword>
<proteinExistence type="predicted"/>
<dbReference type="EMBL" id="JAEVFJ010000012">
    <property type="protein sequence ID" value="KAH8101395.1"/>
    <property type="molecule type" value="Genomic_DNA"/>
</dbReference>
<keyword evidence="1" id="KW-1133">Transmembrane helix</keyword>
<protein>
    <submittedName>
        <fullName evidence="2">Uncharacterized protein</fullName>
    </submittedName>
</protein>
<reference evidence="2" key="1">
    <citation type="journal article" date="2021" name="New Phytol.">
        <title>Evolutionary innovations through gain and loss of genes in the ectomycorrhizal Boletales.</title>
        <authorList>
            <person name="Wu G."/>
            <person name="Miyauchi S."/>
            <person name="Morin E."/>
            <person name="Kuo A."/>
            <person name="Drula E."/>
            <person name="Varga T."/>
            <person name="Kohler A."/>
            <person name="Feng B."/>
            <person name="Cao Y."/>
            <person name="Lipzen A."/>
            <person name="Daum C."/>
            <person name="Hundley H."/>
            <person name="Pangilinan J."/>
            <person name="Johnson J."/>
            <person name="Barry K."/>
            <person name="LaButti K."/>
            <person name="Ng V."/>
            <person name="Ahrendt S."/>
            <person name="Min B."/>
            <person name="Choi I.G."/>
            <person name="Park H."/>
            <person name="Plett J.M."/>
            <person name="Magnuson J."/>
            <person name="Spatafora J.W."/>
            <person name="Nagy L.G."/>
            <person name="Henrissat B."/>
            <person name="Grigoriev I.V."/>
            <person name="Yang Z.L."/>
            <person name="Xu J."/>
            <person name="Martin F.M."/>
        </authorList>
    </citation>
    <scope>NUCLEOTIDE SEQUENCE</scope>
    <source>
        <strain evidence="2">KKN 215</strain>
    </source>
</reference>